<dbReference type="InterPro" id="IPR011333">
    <property type="entry name" value="SKP1/BTB/POZ_sf"/>
</dbReference>
<feature type="domain" description="BTB" evidence="5">
    <location>
        <begin position="536"/>
        <end position="605"/>
    </location>
</feature>
<proteinExistence type="predicted"/>
<dbReference type="InterPro" id="IPR000210">
    <property type="entry name" value="BTB/POZ_dom"/>
</dbReference>
<dbReference type="CDD" id="cd18186">
    <property type="entry name" value="BTB_POZ_ZBTB_KLHL-like"/>
    <property type="match status" value="1"/>
</dbReference>
<dbReference type="Gene3D" id="2.40.40.10">
    <property type="entry name" value="RlpA-like domain"/>
    <property type="match status" value="1"/>
</dbReference>
<dbReference type="Proteomes" id="UP001149090">
    <property type="component" value="Unassembled WGS sequence"/>
</dbReference>
<dbReference type="InterPro" id="IPR036749">
    <property type="entry name" value="Expansin_CBD_sf"/>
</dbReference>
<dbReference type="InterPro" id="IPR011705">
    <property type="entry name" value="BACK"/>
</dbReference>
<evidence type="ECO:0000259" key="5">
    <source>
        <dbReference type="PROSITE" id="PS50097"/>
    </source>
</evidence>
<dbReference type="AlphaFoldDB" id="A0A9Q0RBS9"/>
<dbReference type="Gene3D" id="3.30.710.10">
    <property type="entry name" value="Potassium Channel Kv1.1, Chain A"/>
    <property type="match status" value="1"/>
</dbReference>
<dbReference type="PROSITE" id="PS50842">
    <property type="entry name" value="EXPANSIN_EG45"/>
    <property type="match status" value="1"/>
</dbReference>
<dbReference type="InterPro" id="IPR007112">
    <property type="entry name" value="Expansin/allergen_DPBB_dom"/>
</dbReference>
<dbReference type="PROSITE" id="PS50097">
    <property type="entry name" value="BTB"/>
    <property type="match status" value="1"/>
</dbReference>
<reference evidence="8" key="1">
    <citation type="submission" date="2022-10" db="EMBL/GenBank/DDBJ databases">
        <title>Novel sulphate-reducing endosymbionts in the free-living metamonad Anaeramoeba.</title>
        <authorList>
            <person name="Jerlstrom-Hultqvist J."/>
            <person name="Cepicka I."/>
            <person name="Gallot-Lavallee L."/>
            <person name="Salas-Leiva D."/>
            <person name="Curtis B.A."/>
            <person name="Zahonova K."/>
            <person name="Pipaliya S."/>
            <person name="Dacks J."/>
            <person name="Roger A.J."/>
        </authorList>
    </citation>
    <scope>NUCLEOTIDE SEQUENCE</scope>
    <source>
        <strain evidence="8">BMAN</strain>
    </source>
</reference>
<feature type="domain" description="TLDc" evidence="7">
    <location>
        <begin position="809"/>
        <end position="999"/>
    </location>
</feature>
<name>A0A9Q0RBS9_ANAIG</name>
<dbReference type="Gene3D" id="1.25.40.420">
    <property type="match status" value="1"/>
</dbReference>
<dbReference type="EMBL" id="JAPDFW010000072">
    <property type="protein sequence ID" value="KAJ5073843.1"/>
    <property type="molecule type" value="Genomic_DNA"/>
</dbReference>
<feature type="signal peptide" evidence="4">
    <location>
        <begin position="1"/>
        <end position="18"/>
    </location>
</feature>
<dbReference type="InterPro" id="IPR036908">
    <property type="entry name" value="RlpA-like_sf"/>
</dbReference>
<dbReference type="PANTHER" id="PTHR45632:SF3">
    <property type="entry name" value="KELCH-LIKE PROTEIN 32"/>
    <property type="match status" value="1"/>
</dbReference>
<dbReference type="OrthoDB" id="6678352at2759"/>
<keyword evidence="1" id="KW-0880">Kelch repeat</keyword>
<evidence type="ECO:0000313" key="8">
    <source>
        <dbReference type="EMBL" id="KAJ5073843.1"/>
    </source>
</evidence>
<accession>A0A9Q0RBS9</accession>
<feature type="coiled-coil region" evidence="3">
    <location>
        <begin position="507"/>
        <end position="534"/>
    </location>
</feature>
<dbReference type="Pfam" id="PF00651">
    <property type="entry name" value="BTB"/>
    <property type="match status" value="1"/>
</dbReference>
<keyword evidence="2" id="KW-0677">Repeat</keyword>
<dbReference type="PROSITE" id="PS51886">
    <property type="entry name" value="TLDC"/>
    <property type="match status" value="1"/>
</dbReference>
<keyword evidence="9" id="KW-1185">Reference proteome</keyword>
<keyword evidence="3" id="KW-0175">Coiled coil</keyword>
<evidence type="ECO:0000256" key="3">
    <source>
        <dbReference type="SAM" id="Coils"/>
    </source>
</evidence>
<dbReference type="SUPFAM" id="SSF49785">
    <property type="entry name" value="Galactose-binding domain-like"/>
    <property type="match status" value="1"/>
</dbReference>
<evidence type="ECO:0000256" key="2">
    <source>
        <dbReference type="ARBA" id="ARBA00022737"/>
    </source>
</evidence>
<dbReference type="Pfam" id="PF07534">
    <property type="entry name" value="TLD"/>
    <property type="match status" value="1"/>
</dbReference>
<dbReference type="SUPFAM" id="SSF50685">
    <property type="entry name" value="Barwin-like endoglucanases"/>
    <property type="match status" value="1"/>
</dbReference>
<dbReference type="Gene3D" id="2.60.40.760">
    <property type="entry name" value="Expansin, cellulose-binding-like domain"/>
    <property type="match status" value="1"/>
</dbReference>
<feature type="chain" id="PRO_5040122929" evidence="4">
    <location>
        <begin position="19"/>
        <end position="999"/>
    </location>
</feature>
<dbReference type="Pfam" id="PF07707">
    <property type="entry name" value="BACK"/>
    <property type="match status" value="1"/>
</dbReference>
<dbReference type="SMART" id="SM00875">
    <property type="entry name" value="BACK"/>
    <property type="match status" value="1"/>
</dbReference>
<dbReference type="CDD" id="cd22271">
    <property type="entry name" value="DPBB_EXP_N-like"/>
    <property type="match status" value="1"/>
</dbReference>
<organism evidence="8 9">
    <name type="scientific">Anaeramoeba ignava</name>
    <name type="common">Anaerobic marine amoeba</name>
    <dbReference type="NCBI Taxonomy" id="1746090"/>
    <lineage>
        <taxon>Eukaryota</taxon>
        <taxon>Metamonada</taxon>
        <taxon>Anaeramoebidae</taxon>
        <taxon>Anaeramoeba</taxon>
    </lineage>
</organism>
<keyword evidence="4" id="KW-0732">Signal</keyword>
<dbReference type="SUPFAM" id="SSF54695">
    <property type="entry name" value="POZ domain"/>
    <property type="match status" value="1"/>
</dbReference>
<protein>
    <submittedName>
        <fullName evidence="8">Btb/poz domain-containing protein</fullName>
    </submittedName>
</protein>
<gene>
    <name evidence="8" type="ORF">M0811_08407</name>
</gene>
<dbReference type="CDD" id="cd14733">
    <property type="entry name" value="BACK"/>
    <property type="match status" value="1"/>
</dbReference>
<feature type="domain" description="Expansin-like EG45" evidence="6">
    <location>
        <begin position="39"/>
        <end position="167"/>
    </location>
</feature>
<sequence>MNNLIFLLFIFFAIQTNEQTCETGRITRYTVGSSGGHQAGTCGFGPVYNDVALFKDNLIVAASQDFYNGFHTNLDFSTTCITQNLVSCGLRCGECVEITGTKGSFPFIVADICDYNAVGEECGQSTTQFDISEFGQTSGEEYWRCLADSLGYEEATYKIIPCPTEGNIGFYMPESGSNSYSVAFTPYNYKVGISKMEKIGAGNGVNTPNDWMELPRSWTNKFEWRGAGSQQIPGQSGAIENGGTGFRLRITSLYDEVIESDIITIPSQNPQDYRYSFNAQFTQTQAYPLGCPWSGPSRKIYDESVEVRNTRLYFEGNVWLTEWWFVTQWGLPNINFEYSTSCSSGSHCIYTGSADTSAGFIIGSSAEFNFNAFTSLTFKARTVSGTYSSLSLVWDDCSTYYYAGEITSSWQTFTIPMDQIACGSKAKNLKFLVNGCSGLVLDQISLVYDGSSPTGSNLADCVYPPSSPQTDSSSSSNTGKIVGGVFAALIAVSLIVFVIVSYKKNNSKKLSNDLKNLFQNQNQNENQKQKKEESYFDFEIICEQNKISFKTHKSILSSRSEYFKSLFDSKMKENKENKLILKDVPSSILFSILNYFYSGKIEINLENAIQILIFSSKYLINELIEICLNFIKNNLQFETIIDVLKLSETMNLNQLLDSSYKFILENFEKFIKTSFFLELEENHLNFILLNDFIPINEFEMFQSIIEWGKHKSNINQEKVGKKEKEKLQNQISNIIHKIRFIDFTKQEIEDTFKEDLIPNQIFQKLIQFLILKDQENEKELNEFIEKENQNQNQNQNSFIFKSRFRFNSQIIKEKEHFKKLKEWINDDEFFSKMKKGYSRKRDGFDSKKWHSICDNKGKTLIIIKTTNNFIFGGFTQVGFTNDKSKWRKEDSNKIYGYIKDPNAFIFSLRNDKNDRNPEKFPIKKDQEENALFFYPSMSGPTFGNGADFCLNANLQTGYSDFGESYNLPYEIRRNTYESKSYLAGSYNEWIVDELETFFI</sequence>
<dbReference type="SMART" id="SM00225">
    <property type="entry name" value="BTB"/>
    <property type="match status" value="1"/>
</dbReference>
<evidence type="ECO:0000256" key="4">
    <source>
        <dbReference type="SAM" id="SignalP"/>
    </source>
</evidence>
<dbReference type="InterPro" id="IPR008979">
    <property type="entry name" value="Galactose-bd-like_sf"/>
</dbReference>
<evidence type="ECO:0000259" key="7">
    <source>
        <dbReference type="PROSITE" id="PS51886"/>
    </source>
</evidence>
<comment type="caution">
    <text evidence="8">The sequence shown here is derived from an EMBL/GenBank/DDBJ whole genome shotgun (WGS) entry which is preliminary data.</text>
</comment>
<evidence type="ECO:0000313" key="9">
    <source>
        <dbReference type="Proteomes" id="UP001149090"/>
    </source>
</evidence>
<dbReference type="PANTHER" id="PTHR45632">
    <property type="entry name" value="LD33804P"/>
    <property type="match status" value="1"/>
</dbReference>
<evidence type="ECO:0000256" key="1">
    <source>
        <dbReference type="ARBA" id="ARBA00022441"/>
    </source>
</evidence>
<evidence type="ECO:0000259" key="6">
    <source>
        <dbReference type="PROSITE" id="PS50842"/>
    </source>
</evidence>
<dbReference type="InterPro" id="IPR006571">
    <property type="entry name" value="TLDc_dom"/>
</dbReference>